<dbReference type="SUPFAM" id="SSF50630">
    <property type="entry name" value="Acid proteases"/>
    <property type="match status" value="1"/>
</dbReference>
<evidence type="ECO:0000313" key="1">
    <source>
        <dbReference type="EMBL" id="OGF12074.1"/>
    </source>
</evidence>
<comment type="caution">
    <text evidence="1">The sequence shown here is derived from an EMBL/GenBank/DDBJ whole genome shotgun (WGS) entry which is preliminary data.</text>
</comment>
<dbReference type="InterPro" id="IPR011990">
    <property type="entry name" value="TPR-like_helical_dom_sf"/>
</dbReference>
<proteinExistence type="predicted"/>
<dbReference type="Pfam" id="PF13650">
    <property type="entry name" value="Asp_protease_2"/>
    <property type="match status" value="2"/>
</dbReference>
<dbReference type="Proteomes" id="UP000177230">
    <property type="component" value="Unassembled WGS sequence"/>
</dbReference>
<protein>
    <submittedName>
        <fullName evidence="1">Uncharacterized protein</fullName>
    </submittedName>
</protein>
<accession>A0A1F5RCD1</accession>
<organism evidence="1 2">
    <name type="scientific">Candidatus Edwardsbacteria bacterium GWF2_54_11</name>
    <dbReference type="NCBI Taxonomy" id="1817851"/>
    <lineage>
        <taxon>Bacteria</taxon>
        <taxon>Candidatus Edwardsiibacteriota</taxon>
    </lineage>
</organism>
<dbReference type="InterPro" id="IPR021109">
    <property type="entry name" value="Peptidase_aspartic_dom_sf"/>
</dbReference>
<name>A0A1F5RCD1_9BACT</name>
<evidence type="ECO:0000313" key="2">
    <source>
        <dbReference type="Proteomes" id="UP000177230"/>
    </source>
</evidence>
<dbReference type="AlphaFoldDB" id="A0A1F5RCD1"/>
<dbReference type="Gene3D" id="1.25.40.10">
    <property type="entry name" value="Tetratricopeptide repeat domain"/>
    <property type="match status" value="1"/>
</dbReference>
<dbReference type="Pfam" id="PF13432">
    <property type="entry name" value="TPR_16"/>
    <property type="match status" value="1"/>
</dbReference>
<reference evidence="1 2" key="1">
    <citation type="journal article" date="2016" name="Nat. Commun.">
        <title>Thousands of microbial genomes shed light on interconnected biogeochemical processes in an aquifer system.</title>
        <authorList>
            <person name="Anantharaman K."/>
            <person name="Brown C.T."/>
            <person name="Hug L.A."/>
            <person name="Sharon I."/>
            <person name="Castelle C.J."/>
            <person name="Probst A.J."/>
            <person name="Thomas B.C."/>
            <person name="Singh A."/>
            <person name="Wilkins M.J."/>
            <person name="Karaoz U."/>
            <person name="Brodie E.L."/>
            <person name="Williams K.H."/>
            <person name="Hubbard S.S."/>
            <person name="Banfield J.F."/>
        </authorList>
    </citation>
    <scope>NUCLEOTIDE SEQUENCE [LARGE SCALE GENOMIC DNA]</scope>
</reference>
<dbReference type="EMBL" id="MFFM01000034">
    <property type="protein sequence ID" value="OGF12074.1"/>
    <property type="molecule type" value="Genomic_DNA"/>
</dbReference>
<dbReference type="SUPFAM" id="SSF48452">
    <property type="entry name" value="TPR-like"/>
    <property type="match status" value="1"/>
</dbReference>
<gene>
    <name evidence="1" type="ORF">A2024_03550</name>
</gene>
<sequence length="414" mass="45223">MKYTIIVFMIAILGLANNGKAEDAMGKADNLFYQGLFPEAEAYYNRILKKDSNNVYANLMLGQIALYGNRFSKAETHLKKALTDSSVRVKTIGLLSETYYRQDRFAEAGSLFAEAGQMAKADKLQAFKDRTPYLIESAAIVTELPFVQTDPLPLIMLTVNGRETMFLIDTGGWELSIDEELAKDLGIKFLGTQTATFAGGKTAATYHGILDSVKAGSFIVRNVPINISQAPKRAAQMFQQPVRGVVGTCFLYHFNFTLDYPGGKLVLARRNSGEATAVSISGGLPFWMAGDHIMVAWGTVNSGQPQLFFIDTGLAGGGFTATEATIKTAGIKLGEAKEGMGGGGEVQVRPFTVDRLTLGNIEERDVRGLFGALPPGFESRFGFLIGGIISHGFFRPYRLTFNFDSMKIFLEKKK</sequence>
<dbReference type="Gene3D" id="2.40.70.10">
    <property type="entry name" value="Acid Proteases"/>
    <property type="match status" value="2"/>
</dbReference>